<gene>
    <name evidence="5" type="primary">ubiG</name>
    <name evidence="6" type="ORF">SASC598J21_007490</name>
</gene>
<feature type="binding site" evidence="5">
    <location>
        <position position="50"/>
    </location>
    <ligand>
        <name>S-adenosyl-L-methionine</name>
        <dbReference type="ChEBI" id="CHEBI:59789"/>
    </ligand>
</feature>
<dbReference type="GO" id="GO:0032259">
    <property type="term" value="P:methylation"/>
    <property type="evidence" value="ECO:0007669"/>
    <property type="project" value="UniProtKB-KW"/>
</dbReference>
<evidence type="ECO:0000256" key="1">
    <source>
        <dbReference type="ARBA" id="ARBA00022603"/>
    </source>
</evidence>
<dbReference type="UniPathway" id="UPA00232"/>
<dbReference type="Proteomes" id="UP000027644">
    <property type="component" value="Unassembled WGS sequence"/>
</dbReference>
<dbReference type="EMBL" id="AVQL01000413">
    <property type="protein sequence ID" value="KEQ01480.1"/>
    <property type="molecule type" value="Genomic_DNA"/>
</dbReference>
<reference evidence="6 7" key="1">
    <citation type="journal article" date="2014" name="PLoS Genet.">
        <title>Hidden diversity in honey bee gut symbionts detected by single-cell genomics.</title>
        <authorList>
            <person name="Engel P."/>
            <person name="Stepanauskas R."/>
            <person name="Moran N."/>
        </authorList>
    </citation>
    <scope>NUCLEOTIDE SEQUENCE [LARGE SCALE GENOMIC DNA]</scope>
    <source>
        <strain evidence="6 7">SCGC AB-598-J21</strain>
    </source>
</reference>
<dbReference type="EC" id="2.1.1.64" evidence="5"/>
<comment type="catalytic activity">
    <reaction evidence="5">
        <text>a 3-demethylubiquinol + S-adenosyl-L-methionine = a ubiquinol + S-adenosyl-L-homocysteine + H(+)</text>
        <dbReference type="Rhea" id="RHEA:44380"/>
        <dbReference type="Rhea" id="RHEA-COMP:9566"/>
        <dbReference type="Rhea" id="RHEA-COMP:10914"/>
        <dbReference type="ChEBI" id="CHEBI:15378"/>
        <dbReference type="ChEBI" id="CHEBI:17976"/>
        <dbReference type="ChEBI" id="CHEBI:57856"/>
        <dbReference type="ChEBI" id="CHEBI:59789"/>
        <dbReference type="ChEBI" id="CHEBI:84422"/>
        <dbReference type="EC" id="2.1.1.64"/>
    </reaction>
</comment>
<evidence type="ECO:0000256" key="4">
    <source>
        <dbReference type="ARBA" id="ARBA00022691"/>
    </source>
</evidence>
<keyword evidence="1 5" id="KW-0489">Methyltransferase</keyword>
<keyword evidence="2 5" id="KW-0808">Transferase</keyword>
<accession>A0A074VG97</accession>
<dbReference type="GO" id="GO:0102208">
    <property type="term" value="F:2-polyprenyl-6-hydroxyphenol methylase activity"/>
    <property type="evidence" value="ECO:0007669"/>
    <property type="project" value="UniProtKB-EC"/>
</dbReference>
<keyword evidence="3 5" id="KW-0831">Ubiquinone biosynthesis</keyword>
<comment type="similarity">
    <text evidence="5">Belongs to the methyltransferase superfamily. UbiG/COQ3 family.</text>
</comment>
<dbReference type="Pfam" id="PF13489">
    <property type="entry name" value="Methyltransf_23"/>
    <property type="match status" value="1"/>
</dbReference>
<sequence length="249" mass="27265">MNTPVEQQTSLPATPANVDAGEIDKFSQLAHKWWDKESEFKPLHDINPLRLSFIDSYARLAGKDVLDVGCGGGILSEAMAKAGASSVTGIDLAKKSLKIAQLHAMQEHVGNVSYRMVSVEDLAAEMPAGFGAVTCMEMLEHVPDPGSVVHACAQLVQPGGVVCFSTINRNIKSYMQAIIAAEYILQLMPHGTHDHRKFITPAELARLCRQAGLEWLGSSGFTYNPLTRRYHLTDSLDVNYMIACRRPLD</sequence>
<comment type="pathway">
    <text evidence="5">Cofactor biosynthesis; ubiquinone biosynthesis.</text>
</comment>
<dbReference type="FunFam" id="3.40.50.150:FF:000028">
    <property type="entry name" value="Ubiquinone biosynthesis O-methyltransferase"/>
    <property type="match status" value="1"/>
</dbReference>
<evidence type="ECO:0000313" key="6">
    <source>
        <dbReference type="EMBL" id="KEQ01480.1"/>
    </source>
</evidence>
<dbReference type="InterPro" id="IPR010233">
    <property type="entry name" value="UbiG_MeTrfase"/>
</dbReference>
<dbReference type="GO" id="GO:0061542">
    <property type="term" value="F:3-demethylubiquinol 3-O-methyltransferase activity"/>
    <property type="evidence" value="ECO:0007669"/>
    <property type="project" value="UniProtKB-UniRule"/>
</dbReference>
<feature type="binding site" evidence="5">
    <location>
        <position position="91"/>
    </location>
    <ligand>
        <name>S-adenosyl-L-methionine</name>
        <dbReference type="ChEBI" id="CHEBI:59789"/>
    </ligand>
</feature>
<dbReference type="SUPFAM" id="SSF53335">
    <property type="entry name" value="S-adenosyl-L-methionine-dependent methyltransferases"/>
    <property type="match status" value="1"/>
</dbReference>
<protein>
    <recommendedName>
        <fullName evidence="5">Ubiquinone biosynthesis O-methyltransferase</fullName>
    </recommendedName>
    <alternativeName>
        <fullName evidence="5">2-polyprenyl-6-hydroxyphenol methylase</fullName>
        <ecNumber evidence="5">2.1.1.222</ecNumber>
    </alternativeName>
    <alternativeName>
        <fullName evidence="5">3-demethylubiquinone 3-O-methyltransferase</fullName>
        <ecNumber evidence="5">2.1.1.64</ecNumber>
    </alternativeName>
</protein>
<dbReference type="HAMAP" id="MF_00472">
    <property type="entry name" value="UbiG"/>
    <property type="match status" value="1"/>
</dbReference>
<evidence type="ECO:0000313" key="7">
    <source>
        <dbReference type="Proteomes" id="UP000027644"/>
    </source>
</evidence>
<dbReference type="PANTHER" id="PTHR43464">
    <property type="entry name" value="METHYLTRANSFERASE"/>
    <property type="match status" value="1"/>
</dbReference>
<proteinExistence type="inferred from homology"/>
<dbReference type="NCBIfam" id="TIGR01983">
    <property type="entry name" value="UbiG"/>
    <property type="match status" value="1"/>
</dbReference>
<evidence type="ECO:0000256" key="3">
    <source>
        <dbReference type="ARBA" id="ARBA00022688"/>
    </source>
</evidence>
<name>A0A074VG97_9NEIS</name>
<dbReference type="Gene3D" id="3.40.50.150">
    <property type="entry name" value="Vaccinia Virus protein VP39"/>
    <property type="match status" value="1"/>
</dbReference>
<evidence type="ECO:0000256" key="5">
    <source>
        <dbReference type="HAMAP-Rule" id="MF_00472"/>
    </source>
</evidence>
<dbReference type="AlphaFoldDB" id="A0A074VG97"/>
<comment type="function">
    <text evidence="5">O-methyltransferase that catalyzes the 2 O-methylation steps in the ubiquinone biosynthetic pathway.</text>
</comment>
<feature type="binding site" evidence="5">
    <location>
        <position position="69"/>
    </location>
    <ligand>
        <name>S-adenosyl-L-methionine</name>
        <dbReference type="ChEBI" id="CHEBI:59789"/>
    </ligand>
</feature>
<organism evidence="6 7">
    <name type="scientific">Snodgrassella alvi SCGC AB-598-J21</name>
    <dbReference type="NCBI Taxonomy" id="1385367"/>
    <lineage>
        <taxon>Bacteria</taxon>
        <taxon>Pseudomonadati</taxon>
        <taxon>Pseudomonadota</taxon>
        <taxon>Betaproteobacteria</taxon>
        <taxon>Neisseriales</taxon>
        <taxon>Neisseriaceae</taxon>
        <taxon>Snodgrassella</taxon>
    </lineage>
</organism>
<dbReference type="GO" id="GO:0010420">
    <property type="term" value="F:polyprenyldihydroxybenzoate methyltransferase activity"/>
    <property type="evidence" value="ECO:0007669"/>
    <property type="project" value="InterPro"/>
</dbReference>
<comment type="caution">
    <text evidence="6">The sequence shown here is derived from an EMBL/GenBank/DDBJ whole genome shotgun (WGS) entry which is preliminary data.</text>
</comment>
<dbReference type="CDD" id="cd02440">
    <property type="entry name" value="AdoMet_MTases"/>
    <property type="match status" value="1"/>
</dbReference>
<evidence type="ECO:0000256" key="2">
    <source>
        <dbReference type="ARBA" id="ARBA00022679"/>
    </source>
</evidence>
<dbReference type="InterPro" id="IPR029063">
    <property type="entry name" value="SAM-dependent_MTases_sf"/>
</dbReference>
<dbReference type="PANTHER" id="PTHR43464:SF19">
    <property type="entry name" value="UBIQUINONE BIOSYNTHESIS O-METHYLTRANSFERASE, MITOCHONDRIAL"/>
    <property type="match status" value="1"/>
</dbReference>
<feature type="binding site" evidence="5">
    <location>
        <position position="136"/>
    </location>
    <ligand>
        <name>S-adenosyl-L-methionine</name>
        <dbReference type="ChEBI" id="CHEBI:59789"/>
    </ligand>
</feature>
<keyword evidence="4 5" id="KW-0949">S-adenosyl-L-methionine</keyword>
<comment type="catalytic activity">
    <reaction evidence="5">
        <text>a 3-(all-trans-polyprenyl)benzene-1,2-diol + S-adenosyl-L-methionine = a 2-methoxy-6-(all-trans-polyprenyl)phenol + S-adenosyl-L-homocysteine + H(+)</text>
        <dbReference type="Rhea" id="RHEA:31411"/>
        <dbReference type="Rhea" id="RHEA-COMP:9550"/>
        <dbReference type="Rhea" id="RHEA-COMP:9551"/>
        <dbReference type="ChEBI" id="CHEBI:15378"/>
        <dbReference type="ChEBI" id="CHEBI:57856"/>
        <dbReference type="ChEBI" id="CHEBI:59789"/>
        <dbReference type="ChEBI" id="CHEBI:62729"/>
        <dbReference type="ChEBI" id="CHEBI:62731"/>
        <dbReference type="EC" id="2.1.1.222"/>
    </reaction>
</comment>
<dbReference type="EC" id="2.1.1.222" evidence="5"/>